<accession>A0A9P4QE26</accession>
<dbReference type="Proteomes" id="UP000799441">
    <property type="component" value="Unassembled WGS sequence"/>
</dbReference>
<evidence type="ECO:0000256" key="1">
    <source>
        <dbReference type="SAM" id="MobiDB-lite"/>
    </source>
</evidence>
<sequence>MPVYLLHGFRWPRPLIRIHIILQNLDDAAAEWLVAPSTTKALLWNFSQLYPDCMEHVPHLRFCEQYDPNDESSHAVSQPYAYVADVVEEVKLGLDIDEVRQRGVGNEQWAAMMELRDKLAPEEKVGWYVVVCGDEERWAPPTLGDTDAVAQANGDSISTPVGSSGGATSSPQNVPAANNEPRGLKKIFGSLTKRKS</sequence>
<keyword evidence="3" id="KW-1185">Reference proteome</keyword>
<reference evidence="2" key="1">
    <citation type="journal article" date="2020" name="Stud. Mycol.">
        <title>101 Dothideomycetes genomes: a test case for predicting lifestyles and emergence of pathogens.</title>
        <authorList>
            <person name="Haridas S."/>
            <person name="Albert R."/>
            <person name="Binder M."/>
            <person name="Bloem J."/>
            <person name="Labutti K."/>
            <person name="Salamov A."/>
            <person name="Andreopoulos B."/>
            <person name="Baker S."/>
            <person name="Barry K."/>
            <person name="Bills G."/>
            <person name="Bluhm B."/>
            <person name="Cannon C."/>
            <person name="Castanera R."/>
            <person name="Culley D."/>
            <person name="Daum C."/>
            <person name="Ezra D."/>
            <person name="Gonzalez J."/>
            <person name="Henrissat B."/>
            <person name="Kuo A."/>
            <person name="Liang C."/>
            <person name="Lipzen A."/>
            <person name="Lutzoni F."/>
            <person name="Magnuson J."/>
            <person name="Mondo S."/>
            <person name="Nolan M."/>
            <person name="Ohm R."/>
            <person name="Pangilinan J."/>
            <person name="Park H.-J."/>
            <person name="Ramirez L."/>
            <person name="Alfaro M."/>
            <person name="Sun H."/>
            <person name="Tritt A."/>
            <person name="Yoshinaga Y."/>
            <person name="Zwiers L.-H."/>
            <person name="Turgeon B."/>
            <person name="Goodwin S."/>
            <person name="Spatafora J."/>
            <person name="Crous P."/>
            <person name="Grigoriev I."/>
        </authorList>
    </citation>
    <scope>NUCLEOTIDE SEQUENCE</scope>
    <source>
        <strain evidence="2">CBS 116435</strain>
    </source>
</reference>
<feature type="region of interest" description="Disordered" evidence="1">
    <location>
        <begin position="152"/>
        <end position="196"/>
    </location>
</feature>
<organism evidence="2 3">
    <name type="scientific">Polychaeton citri CBS 116435</name>
    <dbReference type="NCBI Taxonomy" id="1314669"/>
    <lineage>
        <taxon>Eukaryota</taxon>
        <taxon>Fungi</taxon>
        <taxon>Dikarya</taxon>
        <taxon>Ascomycota</taxon>
        <taxon>Pezizomycotina</taxon>
        <taxon>Dothideomycetes</taxon>
        <taxon>Dothideomycetidae</taxon>
        <taxon>Capnodiales</taxon>
        <taxon>Capnodiaceae</taxon>
        <taxon>Polychaeton</taxon>
    </lineage>
</organism>
<dbReference type="AlphaFoldDB" id="A0A9P4QE26"/>
<evidence type="ECO:0008006" key="4">
    <source>
        <dbReference type="Google" id="ProtNLM"/>
    </source>
</evidence>
<proteinExistence type="predicted"/>
<name>A0A9P4QE26_9PEZI</name>
<evidence type="ECO:0000313" key="2">
    <source>
        <dbReference type="EMBL" id="KAF2724165.1"/>
    </source>
</evidence>
<evidence type="ECO:0000313" key="3">
    <source>
        <dbReference type="Proteomes" id="UP000799441"/>
    </source>
</evidence>
<comment type="caution">
    <text evidence="2">The sequence shown here is derived from an EMBL/GenBank/DDBJ whole genome shotgun (WGS) entry which is preliminary data.</text>
</comment>
<dbReference type="EMBL" id="MU003773">
    <property type="protein sequence ID" value="KAF2724165.1"/>
    <property type="molecule type" value="Genomic_DNA"/>
</dbReference>
<dbReference type="OrthoDB" id="371463at2759"/>
<gene>
    <name evidence="2" type="ORF">K431DRAFT_263408</name>
</gene>
<feature type="compositionally biased region" description="Polar residues" evidence="1">
    <location>
        <begin position="153"/>
        <end position="176"/>
    </location>
</feature>
<protein>
    <recommendedName>
        <fullName evidence="4">Developmental regulator protein</fullName>
    </recommendedName>
</protein>